<dbReference type="InterPro" id="IPR036514">
    <property type="entry name" value="SGNH_hydro_sf"/>
</dbReference>
<accession>A0A6P8RXA0</accession>
<dbReference type="Proteomes" id="UP000515159">
    <property type="component" value="Chromosome 1"/>
</dbReference>
<sequence>MSNFTAAEAQQLLHNKFVVILGDSIQRSVYKDLVTFLQKNDYLTSSQLKAKGELSFERDSLVEGGQLGELNNGTKYREVRQYRTDHHLIRFYFLTRVYSDYLESILADFKAGPQPDVVITNSCLWDVSRYGNLSMDKYRENLEKFFRRLDEVILPECLFIWNTAMPLAKKITGGFLLPELQYKDETLRVDVIEGNYYSATLAGSHRFDVLDLHYYLRFDDQHRLKDGIHWNQIVHRKITQLLLTHIADAWGVEVPKEKPIVGSHNNEKRKDSLQWLNRHAVPYSPLAPYPSSYKGPVYDENSVYGARRQYNGEPPFQMESRPLFFTSGPSTSYQCGEMNSPFCDDTPYLGYTSFEHHQGSLGNGFPRGLPSNRVVSMMPNASSSSNLFNFSMKKSGRFPTYMAHPPTSQWNQGDSRCSLVMRKPLQQRDGGPPHLRQYVLPYGRY</sequence>
<dbReference type="PANTHER" id="PTHR14469:SF0">
    <property type="entry name" value="FAMILY WITH SEQUENCE SIMILARITY 113"/>
    <property type="match status" value="1"/>
</dbReference>
<organism evidence="2 3">
    <name type="scientific">Geotrypetes seraphini</name>
    <name type="common">Gaboon caecilian</name>
    <name type="synonym">Caecilia seraphini</name>
    <dbReference type="NCBI Taxonomy" id="260995"/>
    <lineage>
        <taxon>Eukaryota</taxon>
        <taxon>Metazoa</taxon>
        <taxon>Chordata</taxon>
        <taxon>Craniata</taxon>
        <taxon>Vertebrata</taxon>
        <taxon>Euteleostomi</taxon>
        <taxon>Amphibia</taxon>
        <taxon>Gymnophiona</taxon>
        <taxon>Geotrypetes</taxon>
    </lineage>
</organism>
<reference evidence="3 4" key="1">
    <citation type="submission" date="2025-04" db="UniProtKB">
        <authorList>
            <consortium name="RefSeq"/>
        </authorList>
    </citation>
    <scope>IDENTIFICATION</scope>
</reference>
<evidence type="ECO:0000313" key="2">
    <source>
        <dbReference type="Proteomes" id="UP000515159"/>
    </source>
</evidence>
<proteinExistence type="inferred from homology"/>
<comment type="similarity">
    <text evidence="1">Belongs to the PC-esterase family.</text>
</comment>
<dbReference type="RefSeq" id="XP_033809795.1">
    <property type="nucleotide sequence ID" value="XM_033953904.1"/>
</dbReference>
<dbReference type="SUPFAM" id="SSF52266">
    <property type="entry name" value="SGNH hydrolase"/>
    <property type="match status" value="1"/>
</dbReference>
<gene>
    <name evidence="3 4 5 6" type="primary">LOC117364564</name>
</gene>
<dbReference type="RefSeq" id="XP_033809778.1">
    <property type="nucleotide sequence ID" value="XM_033953887.1"/>
</dbReference>
<dbReference type="RefSeq" id="XP_033809805.1">
    <property type="nucleotide sequence ID" value="XM_033953914.1"/>
</dbReference>
<evidence type="ECO:0000313" key="5">
    <source>
        <dbReference type="RefSeq" id="XP_033809795.1"/>
    </source>
</evidence>
<dbReference type="OrthoDB" id="9975373at2759"/>
<dbReference type="AlphaFoldDB" id="A0A6P8RXA0"/>
<evidence type="ECO:0000313" key="4">
    <source>
        <dbReference type="RefSeq" id="XP_033809787.1"/>
    </source>
</evidence>
<keyword evidence="2" id="KW-1185">Reference proteome</keyword>
<dbReference type="RefSeq" id="XP_033809787.1">
    <property type="nucleotide sequence ID" value="XM_033953896.1"/>
</dbReference>
<dbReference type="KEGG" id="gsh:117364564"/>
<evidence type="ECO:0000256" key="1">
    <source>
        <dbReference type="ARBA" id="ARBA00037957"/>
    </source>
</evidence>
<protein>
    <submittedName>
        <fullName evidence="3 4">PC-esterase domain-containing protein 1A-like isoform X1</fullName>
    </submittedName>
</protein>
<evidence type="ECO:0000313" key="3">
    <source>
        <dbReference type="RefSeq" id="XP_033809778.1"/>
    </source>
</evidence>
<evidence type="ECO:0000313" key="6">
    <source>
        <dbReference type="RefSeq" id="XP_033809805.1"/>
    </source>
</evidence>
<dbReference type="Gene3D" id="3.40.50.1110">
    <property type="entry name" value="SGNH hydrolase"/>
    <property type="match status" value="1"/>
</dbReference>
<dbReference type="GeneID" id="117364564"/>
<name>A0A6P8RXA0_GEOSA</name>
<dbReference type="PANTHER" id="PTHR14469">
    <property type="entry name" value="SARCOMA ANTIGEN NY-SAR-23"/>
    <property type="match status" value="1"/>
</dbReference>